<dbReference type="OrthoDB" id="1652964at2759"/>
<protein>
    <submittedName>
        <fullName evidence="5">Uncharacterized protein</fullName>
    </submittedName>
</protein>
<dbReference type="SUPFAM" id="SSF55060">
    <property type="entry name" value="GHMP Kinase, C-terminal domain"/>
    <property type="match status" value="1"/>
</dbReference>
<comment type="caution">
    <text evidence="5">The sequence shown here is derived from an EMBL/GenBank/DDBJ whole genome shotgun (WGS) entry which is preliminary data.</text>
</comment>
<reference evidence="5 6" key="1">
    <citation type="submission" date="2011-08" db="EMBL/GenBank/DDBJ databases">
        <authorList>
            <person name="Liu Z.J."/>
            <person name="Shi F.L."/>
            <person name="Lu J.Q."/>
            <person name="Li M."/>
            <person name="Wang Z.L."/>
        </authorList>
    </citation>
    <scope>NUCLEOTIDE SEQUENCE [LARGE SCALE GENOMIC DNA]</scope>
    <source>
        <strain evidence="5 6">USNM 41457</strain>
    </source>
</reference>
<evidence type="ECO:0000256" key="4">
    <source>
        <dbReference type="ARBA" id="ARBA00022842"/>
    </source>
</evidence>
<evidence type="ECO:0000313" key="5">
    <source>
        <dbReference type="EMBL" id="EJW01689.1"/>
    </source>
</evidence>
<dbReference type="InParanoid" id="J9D286"/>
<dbReference type="PRINTS" id="PR00959">
    <property type="entry name" value="MEVGALKINASE"/>
</dbReference>
<gene>
    <name evidence="5" type="ORF">EDEG_03782</name>
</gene>
<evidence type="ECO:0000256" key="1">
    <source>
        <dbReference type="ARBA" id="ARBA00022490"/>
    </source>
</evidence>
<dbReference type="GO" id="GO:0019287">
    <property type="term" value="P:isopentenyl diphosphate biosynthetic process, mevalonate pathway"/>
    <property type="evidence" value="ECO:0007669"/>
    <property type="project" value="TreeGrafter"/>
</dbReference>
<keyword evidence="6" id="KW-1185">Reference proteome</keyword>
<dbReference type="VEuPathDB" id="MicrosporidiaDB:EDEG_03782"/>
<keyword evidence="2" id="KW-0808">Transferase</keyword>
<dbReference type="InterPro" id="IPR006205">
    <property type="entry name" value="Mev_gal_kin"/>
</dbReference>
<name>J9D286_EDHAE</name>
<dbReference type="PANTHER" id="PTHR43290">
    <property type="entry name" value="MEVALONATE KINASE"/>
    <property type="match status" value="1"/>
</dbReference>
<keyword evidence="4" id="KW-0460">Magnesium</keyword>
<proteinExistence type="predicted"/>
<dbReference type="Gene3D" id="3.30.70.890">
    <property type="entry name" value="GHMP kinase, C-terminal domain"/>
    <property type="match status" value="1"/>
</dbReference>
<dbReference type="InterPro" id="IPR020568">
    <property type="entry name" value="Ribosomal_Su5_D2-typ_SF"/>
</dbReference>
<evidence type="ECO:0000256" key="2">
    <source>
        <dbReference type="ARBA" id="ARBA00022679"/>
    </source>
</evidence>
<dbReference type="HOGENOM" id="CLU_017814_0_0_1"/>
<sequence>MNTLPAKIILFGEHSVLKGHKCIAAAINILSKQELVNDRVENNYCVVKDTVGNVFDISEYTKNTNMTINLGTRLGSGLGSSAVISVFLSQYFKNNPQKIGSKIESLLDETNKKIICDDTIDLARRIEDNFHGKSSGIDVAIVKTCGVIVFQNGRFRTIVSDHLNKYKFIIFDSGLKKDTKQIYLSKKPKDDTFFDKMNEIAVKAEKLIQNDFSLKDLYPLLRENHEMLRELGVVPEIMHNEVLKLRKMGIEAKITGAGCGGFLFTFVEKDVNIDNWTEVKIFKCD</sequence>
<dbReference type="GO" id="GO:0005829">
    <property type="term" value="C:cytosol"/>
    <property type="evidence" value="ECO:0007669"/>
    <property type="project" value="TreeGrafter"/>
</dbReference>
<dbReference type="InterPro" id="IPR036554">
    <property type="entry name" value="GHMP_kinase_C_sf"/>
</dbReference>
<keyword evidence="3" id="KW-0418">Kinase</keyword>
<dbReference type="PANTHER" id="PTHR43290:SF2">
    <property type="entry name" value="MEVALONATE KINASE"/>
    <property type="match status" value="1"/>
</dbReference>
<dbReference type="InterPro" id="IPR014721">
    <property type="entry name" value="Ribsml_uS5_D2-typ_fold_subgr"/>
</dbReference>
<evidence type="ECO:0000256" key="3">
    <source>
        <dbReference type="ARBA" id="ARBA00022777"/>
    </source>
</evidence>
<organism evidence="5 6">
    <name type="scientific">Edhazardia aedis (strain USNM 41457)</name>
    <name type="common">Microsporidian parasite</name>
    <dbReference type="NCBI Taxonomy" id="1003232"/>
    <lineage>
        <taxon>Eukaryota</taxon>
        <taxon>Fungi</taxon>
        <taxon>Fungi incertae sedis</taxon>
        <taxon>Microsporidia</taxon>
        <taxon>Edhazardia</taxon>
    </lineage>
</organism>
<dbReference type="Proteomes" id="UP000003163">
    <property type="component" value="Unassembled WGS sequence"/>
</dbReference>
<evidence type="ECO:0000313" key="6">
    <source>
        <dbReference type="Proteomes" id="UP000003163"/>
    </source>
</evidence>
<dbReference type="Gene3D" id="3.30.230.10">
    <property type="match status" value="1"/>
</dbReference>
<dbReference type="STRING" id="1003232.J9D286"/>
<accession>J9D286</accession>
<keyword evidence="1" id="KW-0963">Cytoplasm</keyword>
<dbReference type="OMA" id="RICKREG"/>
<dbReference type="SUPFAM" id="SSF54211">
    <property type="entry name" value="Ribosomal protein S5 domain 2-like"/>
    <property type="match status" value="1"/>
</dbReference>
<dbReference type="GO" id="GO:0004496">
    <property type="term" value="F:mevalonate kinase activity"/>
    <property type="evidence" value="ECO:0007669"/>
    <property type="project" value="InterPro"/>
</dbReference>
<reference evidence="6" key="2">
    <citation type="submission" date="2015-07" db="EMBL/GenBank/DDBJ databases">
        <title>Contrasting host-pathogen interactions and genome evolution in two generalist and specialist microsporidian pathogens of mosquitoes.</title>
        <authorList>
            <consortium name="The Broad Institute Genomics Platform"/>
            <consortium name="The Broad Institute Genome Sequencing Center for Infectious Disease"/>
            <person name="Cuomo C.A."/>
            <person name="Sanscrainte N.D."/>
            <person name="Goldberg J.M."/>
            <person name="Heiman D."/>
            <person name="Young S."/>
            <person name="Zeng Q."/>
            <person name="Becnel J.J."/>
            <person name="Birren B.W."/>
        </authorList>
    </citation>
    <scope>NUCLEOTIDE SEQUENCE [LARGE SCALE GENOMIC DNA]</scope>
    <source>
        <strain evidence="6">USNM 41457</strain>
    </source>
</reference>
<dbReference type="EMBL" id="AFBI03000122">
    <property type="protein sequence ID" value="EJW01689.1"/>
    <property type="molecule type" value="Genomic_DNA"/>
</dbReference>
<dbReference type="AlphaFoldDB" id="J9D286"/>
<dbReference type="GO" id="GO:0005524">
    <property type="term" value="F:ATP binding"/>
    <property type="evidence" value="ECO:0007669"/>
    <property type="project" value="InterPro"/>
</dbReference>